<comment type="catalytic activity">
    <reaction evidence="5">
        <text>NAD(+) + H2O = ADP-D-ribose + nicotinamide + H(+)</text>
        <dbReference type="Rhea" id="RHEA:16301"/>
        <dbReference type="ChEBI" id="CHEBI:15377"/>
        <dbReference type="ChEBI" id="CHEBI:15378"/>
        <dbReference type="ChEBI" id="CHEBI:17154"/>
        <dbReference type="ChEBI" id="CHEBI:57540"/>
        <dbReference type="ChEBI" id="CHEBI:57967"/>
        <dbReference type="EC" id="3.2.2.6"/>
    </reaction>
    <physiologicalReaction direction="left-to-right" evidence="5">
        <dbReference type="Rhea" id="RHEA:16302"/>
    </physiologicalReaction>
</comment>
<dbReference type="Pfam" id="PF00560">
    <property type="entry name" value="LRR_1"/>
    <property type="match status" value="1"/>
</dbReference>
<dbReference type="PANTHER" id="PTHR11017">
    <property type="entry name" value="LEUCINE-RICH REPEAT-CONTAINING PROTEIN"/>
    <property type="match status" value="1"/>
</dbReference>
<dbReference type="AlphaFoldDB" id="A0A2P5ANM7"/>
<dbReference type="GO" id="GO:0061809">
    <property type="term" value="F:NAD+ nucleosidase activity, cyclic ADP-ribose generating"/>
    <property type="evidence" value="ECO:0007669"/>
    <property type="project" value="UniProtKB-EC"/>
</dbReference>
<keyword evidence="3" id="KW-0677">Repeat</keyword>
<reference evidence="9" key="1">
    <citation type="submission" date="2016-06" db="EMBL/GenBank/DDBJ databases">
        <title>Parallel loss of symbiosis genes in relatives of nitrogen-fixing non-legume Parasponia.</title>
        <authorList>
            <person name="Van Velzen R."/>
            <person name="Holmer R."/>
            <person name="Bu F."/>
            <person name="Rutten L."/>
            <person name="Van Zeijl A."/>
            <person name="Liu W."/>
            <person name="Santuari L."/>
            <person name="Cao Q."/>
            <person name="Sharma T."/>
            <person name="Shen D."/>
            <person name="Roswanjaya Y."/>
            <person name="Wardhani T."/>
            <person name="Kalhor M.S."/>
            <person name="Jansen J."/>
            <person name="Van den Hoogen J."/>
            <person name="Gungor B."/>
            <person name="Hartog M."/>
            <person name="Hontelez J."/>
            <person name="Verver J."/>
            <person name="Yang W.-C."/>
            <person name="Schijlen E."/>
            <person name="Repin R."/>
            <person name="Schilthuizen M."/>
            <person name="Schranz E."/>
            <person name="Heidstra R."/>
            <person name="Miyata K."/>
            <person name="Fedorova E."/>
            <person name="Kohlen W."/>
            <person name="Bisseling T."/>
            <person name="Smit S."/>
            <person name="Geurts R."/>
        </authorList>
    </citation>
    <scope>NUCLEOTIDE SEQUENCE [LARGE SCALE GENOMIC DNA]</scope>
    <source>
        <strain evidence="9">cv. RG33-2</strain>
    </source>
</reference>
<organism evidence="8 9">
    <name type="scientific">Trema orientale</name>
    <name type="common">Charcoal tree</name>
    <name type="synonym">Celtis orientalis</name>
    <dbReference type="NCBI Taxonomy" id="63057"/>
    <lineage>
        <taxon>Eukaryota</taxon>
        <taxon>Viridiplantae</taxon>
        <taxon>Streptophyta</taxon>
        <taxon>Embryophyta</taxon>
        <taxon>Tracheophyta</taxon>
        <taxon>Spermatophyta</taxon>
        <taxon>Magnoliopsida</taxon>
        <taxon>eudicotyledons</taxon>
        <taxon>Gunneridae</taxon>
        <taxon>Pentapetalae</taxon>
        <taxon>rosids</taxon>
        <taxon>fabids</taxon>
        <taxon>Rosales</taxon>
        <taxon>Cannabaceae</taxon>
        <taxon>Trema</taxon>
    </lineage>
</organism>
<proteinExistence type="predicted"/>
<keyword evidence="2" id="KW-0433">Leucine-rich repeat</keyword>
<dbReference type="PRINTS" id="PR00364">
    <property type="entry name" value="DISEASERSIST"/>
</dbReference>
<keyword evidence="4" id="KW-0520">NAD</keyword>
<dbReference type="GO" id="GO:0043531">
    <property type="term" value="F:ADP binding"/>
    <property type="evidence" value="ECO:0007669"/>
    <property type="project" value="InterPro"/>
</dbReference>
<dbReference type="Gene3D" id="3.40.50.300">
    <property type="entry name" value="P-loop containing nucleotide triphosphate hydrolases"/>
    <property type="match status" value="1"/>
</dbReference>
<dbReference type="InParanoid" id="A0A2P5ANM7"/>
<dbReference type="STRING" id="63057.A0A2P5ANM7"/>
<dbReference type="Pfam" id="PF20160">
    <property type="entry name" value="C-JID"/>
    <property type="match status" value="1"/>
</dbReference>
<name>A0A2P5ANM7_TREOI</name>
<evidence type="ECO:0000313" key="8">
    <source>
        <dbReference type="EMBL" id="PON38142.1"/>
    </source>
</evidence>
<evidence type="ECO:0000256" key="3">
    <source>
        <dbReference type="ARBA" id="ARBA00022737"/>
    </source>
</evidence>
<dbReference type="EC" id="3.2.2.6" evidence="1"/>
<dbReference type="InterPro" id="IPR027417">
    <property type="entry name" value="P-loop_NTPase"/>
</dbReference>
<feature type="domain" description="C-JID" evidence="7">
    <location>
        <begin position="545"/>
        <end position="688"/>
    </location>
</feature>
<dbReference type="SUPFAM" id="SSF52058">
    <property type="entry name" value="L domain-like"/>
    <property type="match status" value="1"/>
</dbReference>
<dbReference type="EMBL" id="JXTC01000763">
    <property type="protein sequence ID" value="PON38142.1"/>
    <property type="molecule type" value="Genomic_DNA"/>
</dbReference>
<dbReference type="InterPro" id="IPR032675">
    <property type="entry name" value="LRR_dom_sf"/>
</dbReference>
<protein>
    <recommendedName>
        <fullName evidence="1">ADP-ribosyl cyclase/cyclic ADP-ribose hydrolase</fullName>
        <ecNumber evidence="1">3.2.2.6</ecNumber>
    </recommendedName>
</protein>
<dbReference type="Proteomes" id="UP000237000">
    <property type="component" value="Unassembled WGS sequence"/>
</dbReference>
<dbReference type="PANTHER" id="PTHR11017:SF574">
    <property type="entry name" value="ADP-RIBOSYL CYCLASE_CYCLIC ADP-RIBOSE HYDROLASE"/>
    <property type="match status" value="1"/>
</dbReference>
<evidence type="ECO:0000256" key="1">
    <source>
        <dbReference type="ARBA" id="ARBA00011982"/>
    </source>
</evidence>
<evidence type="ECO:0000259" key="6">
    <source>
        <dbReference type="Pfam" id="PF00931"/>
    </source>
</evidence>
<sequence>MERLESESKLVEKIVEEVLKKLSSISNSTDDELTGLFGMDKHLKKMESLLCLGSSNDLVIGIWGMGGIGKTTLAETVCKRFSSQFEGCFFENGTPIMEVIFLDMSKIPQDICLRSNVFEDMCNLRLLKITSGSSSSGNCNSRSIKVPHGLRYLPQSLRYLNWYDCPLKSLPSNFEAMNLVKLHMRDSKIKELSAGIVHLGNLKEIDLSYSMELIKLPDLSQASKLEIVNFRVCRSLRHLPNIPMDIREIVLSHSGIEALPSSFVSLKNITLLDLEGCEHLKSLPNIPRNVEILNLNWCRRLESVPSNIVKVKSVEMSYLSFYERMKLLPKMSDVMEHLEVLSLEGTRIQELPQPIKNLIVLCVLYSRNCENLKFATERFNAALSDLSSRSKLGCFASVLRGLNLTSLDLGNCNIQEIPCWLGYLTSLTELDLRENTFERIPSNIRQLHNLYGLNISRCKNLRHLPELPPSIRRVDAGECTSLQTIDNTKLLPSGCFGLFEFLLYNCFEMEQSARESVLSYFSSLVYNQISISSWKQYTAALTCYPGHEIPKWFSNQCEGSAATVALPPDWLDKNFLGFATCVALEFEGSIELKYQFNISTKLCFKRSYGEEYCESTISFNSCIFESRNNRGIILNSDHVCMWCNYDPNVTLNLMNLDAVETSFDCINIDTEKRIKVKRCGIHMIYGQEAGEECPTSQHATIVDRICQDLTLSIDSESEKMSIHECRGCSTVELERLGDNAYAEHSIIASSFIGSYSDEIIPECHDRSSNSNNEDNGFLASELLEEPKVVTNQPEASGTEPINSDAEESNLQRIKCFNICGCLPFLSMIIGKW</sequence>
<accession>A0A2P5ANM7</accession>
<dbReference type="InterPro" id="IPR002182">
    <property type="entry name" value="NB-ARC"/>
</dbReference>
<dbReference type="InterPro" id="IPR045344">
    <property type="entry name" value="C-JID"/>
</dbReference>
<dbReference type="OrthoDB" id="1936883at2759"/>
<evidence type="ECO:0000259" key="7">
    <source>
        <dbReference type="Pfam" id="PF20160"/>
    </source>
</evidence>
<dbReference type="InterPro" id="IPR044974">
    <property type="entry name" value="Disease_R_plants"/>
</dbReference>
<evidence type="ECO:0000256" key="4">
    <source>
        <dbReference type="ARBA" id="ARBA00023027"/>
    </source>
</evidence>
<feature type="domain" description="NB-ARC" evidence="6">
    <location>
        <begin position="41"/>
        <end position="88"/>
    </location>
</feature>
<dbReference type="Gene3D" id="3.80.10.10">
    <property type="entry name" value="Ribonuclease Inhibitor"/>
    <property type="match status" value="3"/>
</dbReference>
<evidence type="ECO:0000313" key="9">
    <source>
        <dbReference type="Proteomes" id="UP000237000"/>
    </source>
</evidence>
<evidence type="ECO:0000256" key="2">
    <source>
        <dbReference type="ARBA" id="ARBA00022614"/>
    </source>
</evidence>
<keyword evidence="9" id="KW-1185">Reference proteome</keyword>
<dbReference type="Pfam" id="PF00931">
    <property type="entry name" value="NB-ARC"/>
    <property type="match status" value="1"/>
</dbReference>
<dbReference type="GO" id="GO:0006952">
    <property type="term" value="P:defense response"/>
    <property type="evidence" value="ECO:0007669"/>
    <property type="project" value="InterPro"/>
</dbReference>
<dbReference type="SUPFAM" id="SSF52540">
    <property type="entry name" value="P-loop containing nucleoside triphosphate hydrolases"/>
    <property type="match status" value="1"/>
</dbReference>
<comment type="caution">
    <text evidence="8">The sequence shown here is derived from an EMBL/GenBank/DDBJ whole genome shotgun (WGS) entry which is preliminary data.</text>
</comment>
<gene>
    <name evidence="8" type="ORF">TorRG33x02_345810</name>
</gene>
<dbReference type="InterPro" id="IPR001611">
    <property type="entry name" value="Leu-rich_rpt"/>
</dbReference>
<evidence type="ECO:0000256" key="5">
    <source>
        <dbReference type="ARBA" id="ARBA00047304"/>
    </source>
</evidence>